<dbReference type="HAMAP" id="MF_01114">
    <property type="entry name" value="RecX"/>
    <property type="match status" value="1"/>
</dbReference>
<dbReference type="InterPro" id="IPR036388">
    <property type="entry name" value="WH-like_DNA-bd_sf"/>
</dbReference>
<evidence type="ECO:0000256" key="3">
    <source>
        <dbReference type="ARBA" id="ARBA00018111"/>
    </source>
</evidence>
<name>A0A1M6XV82_XYLRU</name>
<dbReference type="RefSeq" id="WP_073210571.1">
    <property type="nucleotide sequence ID" value="NZ_FRBD01000022.1"/>
</dbReference>
<evidence type="ECO:0000256" key="1">
    <source>
        <dbReference type="ARBA" id="ARBA00004496"/>
    </source>
</evidence>
<reference evidence="8 9" key="1">
    <citation type="submission" date="2016-11" db="EMBL/GenBank/DDBJ databases">
        <authorList>
            <person name="Jaros S."/>
            <person name="Januszkiewicz K."/>
            <person name="Wedrychowicz H."/>
        </authorList>
    </citation>
    <scope>NUCLEOTIDE SEQUENCE [LARGE SCALE GENOMIC DNA]</scope>
    <source>
        <strain evidence="8 9">KHT3</strain>
    </source>
</reference>
<evidence type="ECO:0000313" key="8">
    <source>
        <dbReference type="EMBL" id="SHL09763.1"/>
    </source>
</evidence>
<feature type="domain" description="RecX third three-helical" evidence="7">
    <location>
        <begin position="104"/>
        <end position="150"/>
    </location>
</feature>
<dbReference type="PANTHER" id="PTHR33602:SF1">
    <property type="entry name" value="REGULATORY PROTEIN RECX FAMILY PROTEIN"/>
    <property type="match status" value="1"/>
</dbReference>
<comment type="subcellular location">
    <subcellularLocation>
        <location evidence="1 5">Cytoplasm</location>
    </subcellularLocation>
</comment>
<dbReference type="EMBL" id="FRBD01000022">
    <property type="protein sequence ID" value="SHL09763.1"/>
    <property type="molecule type" value="Genomic_DNA"/>
</dbReference>
<dbReference type="GO" id="GO:0005737">
    <property type="term" value="C:cytoplasm"/>
    <property type="evidence" value="ECO:0007669"/>
    <property type="project" value="UniProtKB-SubCell"/>
</dbReference>
<feature type="domain" description="RecX second three-helical" evidence="6">
    <location>
        <begin position="56"/>
        <end position="97"/>
    </location>
</feature>
<comment type="function">
    <text evidence="5">Modulates RecA activity.</text>
</comment>
<comment type="similarity">
    <text evidence="2 5">Belongs to the RecX family.</text>
</comment>
<evidence type="ECO:0000259" key="7">
    <source>
        <dbReference type="Pfam" id="PF21981"/>
    </source>
</evidence>
<sequence>MSKQKTEQEAYLQLAAVCAQAEHCEQEMRDKMKRWEIDAATQDSIIARLVKERYIDNERYARAFVKDKIRYNKWGRRKVQQALWMKRISDDIQQRVLDEINEKEYLDVLIPLLKQKRKTIKANNDYEQNQKLVRFALSRGFDFGIIRQCLKVDEDMDYGDETD</sequence>
<dbReference type="OrthoDB" id="1523826at2"/>
<evidence type="ECO:0000259" key="6">
    <source>
        <dbReference type="Pfam" id="PF02631"/>
    </source>
</evidence>
<dbReference type="AlphaFoldDB" id="A0A1M6XV82"/>
<proteinExistence type="inferred from homology"/>
<protein>
    <recommendedName>
        <fullName evidence="3 5">Regulatory protein RecX</fullName>
    </recommendedName>
</protein>
<organism evidence="8 9">
    <name type="scientific">Xylanibacter ruminicola</name>
    <name type="common">Prevotella ruminicola</name>
    <dbReference type="NCBI Taxonomy" id="839"/>
    <lineage>
        <taxon>Bacteria</taxon>
        <taxon>Pseudomonadati</taxon>
        <taxon>Bacteroidota</taxon>
        <taxon>Bacteroidia</taxon>
        <taxon>Bacteroidales</taxon>
        <taxon>Prevotellaceae</taxon>
        <taxon>Xylanibacter</taxon>
    </lineage>
</organism>
<gene>
    <name evidence="5" type="primary">recX</name>
    <name evidence="8" type="ORF">SAMN05216463_12243</name>
</gene>
<evidence type="ECO:0000313" key="9">
    <source>
        <dbReference type="Proteomes" id="UP000184130"/>
    </source>
</evidence>
<dbReference type="Pfam" id="PF21981">
    <property type="entry name" value="RecX_HTH3"/>
    <property type="match status" value="1"/>
</dbReference>
<dbReference type="Proteomes" id="UP000184130">
    <property type="component" value="Unassembled WGS sequence"/>
</dbReference>
<dbReference type="GO" id="GO:0006282">
    <property type="term" value="P:regulation of DNA repair"/>
    <property type="evidence" value="ECO:0007669"/>
    <property type="project" value="UniProtKB-UniRule"/>
</dbReference>
<evidence type="ECO:0000256" key="5">
    <source>
        <dbReference type="HAMAP-Rule" id="MF_01114"/>
    </source>
</evidence>
<dbReference type="InterPro" id="IPR053925">
    <property type="entry name" value="RecX_HTH_3rd"/>
</dbReference>
<keyword evidence="4 5" id="KW-0963">Cytoplasm</keyword>
<dbReference type="InterPro" id="IPR003783">
    <property type="entry name" value="Regulatory_RecX"/>
</dbReference>
<accession>A0A1M6XV82</accession>
<dbReference type="InterPro" id="IPR053924">
    <property type="entry name" value="RecX_HTH_2nd"/>
</dbReference>
<evidence type="ECO:0000256" key="4">
    <source>
        <dbReference type="ARBA" id="ARBA00022490"/>
    </source>
</evidence>
<dbReference type="PANTHER" id="PTHR33602">
    <property type="entry name" value="REGULATORY PROTEIN RECX FAMILY PROTEIN"/>
    <property type="match status" value="1"/>
</dbReference>
<dbReference type="Gene3D" id="1.10.10.10">
    <property type="entry name" value="Winged helix-like DNA-binding domain superfamily/Winged helix DNA-binding domain"/>
    <property type="match status" value="2"/>
</dbReference>
<dbReference type="Pfam" id="PF02631">
    <property type="entry name" value="RecX_HTH2"/>
    <property type="match status" value="1"/>
</dbReference>
<evidence type="ECO:0000256" key="2">
    <source>
        <dbReference type="ARBA" id="ARBA00009695"/>
    </source>
</evidence>